<reference evidence="2 3" key="1">
    <citation type="submission" date="2014-12" db="EMBL/GenBank/DDBJ databases">
        <title>Draft genome sequence of Paenibacillus kamchatkensis strain B-2647.</title>
        <authorList>
            <person name="Karlyshev A.V."/>
            <person name="Kudryashova E.B."/>
        </authorList>
    </citation>
    <scope>NUCLEOTIDE SEQUENCE [LARGE SCALE GENOMIC DNA]</scope>
    <source>
        <strain evidence="2 3">VKM B-2647</strain>
    </source>
</reference>
<proteinExistence type="predicted"/>
<dbReference type="EMBL" id="JXAK01000012">
    <property type="protein sequence ID" value="KIL41106.1"/>
    <property type="molecule type" value="Genomic_DNA"/>
</dbReference>
<protein>
    <recommendedName>
        <fullName evidence="4">DUF2273 domain-containing protein</fullName>
    </recommendedName>
</protein>
<keyword evidence="1" id="KW-0472">Membrane</keyword>
<evidence type="ECO:0000256" key="1">
    <source>
        <dbReference type="SAM" id="Phobius"/>
    </source>
</evidence>
<organism evidence="2 3">
    <name type="scientific">Gordoniibacillus kamchatkensis</name>
    <dbReference type="NCBI Taxonomy" id="1590651"/>
    <lineage>
        <taxon>Bacteria</taxon>
        <taxon>Bacillati</taxon>
        <taxon>Bacillota</taxon>
        <taxon>Bacilli</taxon>
        <taxon>Bacillales</taxon>
        <taxon>Paenibacillaceae</taxon>
        <taxon>Gordoniibacillus</taxon>
    </lineage>
</organism>
<dbReference type="Proteomes" id="UP000031967">
    <property type="component" value="Unassembled WGS sequence"/>
</dbReference>
<dbReference type="RefSeq" id="WP_041047199.1">
    <property type="nucleotide sequence ID" value="NZ_JXAK01000012.1"/>
</dbReference>
<feature type="transmembrane region" description="Helical" evidence="1">
    <location>
        <begin position="24"/>
        <end position="47"/>
    </location>
</feature>
<dbReference type="Pfam" id="PF10031">
    <property type="entry name" value="DUF2273"/>
    <property type="match status" value="1"/>
</dbReference>
<sequence length="75" mass="9126">MWNELWEHHRGKTVGTAAGIVCGFIYLFFGFWDMLIFAFISFVGYYIGKKVDNREELFPLQELWRQLSDKWRLFR</sequence>
<comment type="caution">
    <text evidence="2">The sequence shown here is derived from an EMBL/GenBank/DDBJ whole genome shotgun (WGS) entry which is preliminary data.</text>
</comment>
<evidence type="ECO:0000313" key="3">
    <source>
        <dbReference type="Proteomes" id="UP000031967"/>
    </source>
</evidence>
<keyword evidence="1" id="KW-0812">Transmembrane</keyword>
<gene>
    <name evidence="2" type="ORF">SD70_08650</name>
</gene>
<keyword evidence="1" id="KW-1133">Transmembrane helix</keyword>
<dbReference type="InterPro" id="IPR018730">
    <property type="entry name" value="DUF2273"/>
</dbReference>
<evidence type="ECO:0008006" key="4">
    <source>
        <dbReference type="Google" id="ProtNLM"/>
    </source>
</evidence>
<accession>A0ABR5AJF3</accession>
<name>A0ABR5AJF3_9BACL</name>
<evidence type="ECO:0000313" key="2">
    <source>
        <dbReference type="EMBL" id="KIL41106.1"/>
    </source>
</evidence>
<keyword evidence="3" id="KW-1185">Reference proteome</keyword>